<geneLocation type="plasmid" evidence="1 2">
    <name>unnamed3</name>
</geneLocation>
<name>A0A2R3IKU6_9PSED</name>
<dbReference type="EMBL" id="CP027167">
    <property type="protein sequence ID" value="AVK02519.1"/>
    <property type="molecule type" value="Genomic_DNA"/>
</dbReference>
<dbReference type="Proteomes" id="UP000238390">
    <property type="component" value="Plasmid unnamed3"/>
</dbReference>
<gene>
    <name evidence="1" type="ORF">CSB93_7073</name>
</gene>
<proteinExistence type="predicted"/>
<keyword evidence="1" id="KW-0614">Plasmid</keyword>
<sequence length="146" mass="16435">MSMAFWKKRKEPKAQTAIDEKSQRAIDVAALIIDLQFQRARDLPGFEELFFCPFVRGYVSGAFMAAMQAFKLPGYGEDTKTLAFIVGGHIQIMGEKSGFTYAMDSARLQGNRDYDLGNRTGGQELIDFLNKEVIVPTKLYNYCKGI</sequence>
<reference evidence="1 2" key="1">
    <citation type="submission" date="2018-02" db="EMBL/GenBank/DDBJ databases">
        <title>FDA/CDC Antimicrobial Resistant Isolate Bank Genome Sequencing.</title>
        <authorList>
            <person name="Benahmed F.H."/>
            <person name="Lutgring J.D."/>
            <person name="Yoo B."/>
            <person name="Machado M."/>
            <person name="Brown A."/>
            <person name="McAllister G."/>
            <person name="Perry A."/>
            <person name="Halpin A.L."/>
            <person name="Vavikolanu K."/>
            <person name="Ott S."/>
            <person name="Zhao X."/>
            <person name="Tallon L.J."/>
            <person name="Sadzewicz L."/>
            <person name="Aluvathingal J."/>
            <person name="Nadendla S."/>
            <person name="Voskania-kordi A."/>
            <person name="Simonyan V."/>
            <person name="Patel J."/>
            <person name="Shawar R.M."/>
        </authorList>
    </citation>
    <scope>NUCLEOTIDE SEQUENCE [LARGE SCALE GENOMIC DNA]</scope>
    <source>
        <strain evidence="1 2">AR_0356</strain>
        <plasmid evidence="1 2">unnamed3</plasmid>
    </source>
</reference>
<organism evidence="1 2">
    <name type="scientific">Pseudomonas paraeruginosa</name>
    <dbReference type="NCBI Taxonomy" id="2994495"/>
    <lineage>
        <taxon>Bacteria</taxon>
        <taxon>Pseudomonadati</taxon>
        <taxon>Pseudomonadota</taxon>
        <taxon>Gammaproteobacteria</taxon>
        <taxon>Pseudomonadales</taxon>
        <taxon>Pseudomonadaceae</taxon>
        <taxon>Pseudomonas</taxon>
    </lineage>
</organism>
<evidence type="ECO:0000313" key="1">
    <source>
        <dbReference type="EMBL" id="AVK02519.1"/>
    </source>
</evidence>
<dbReference type="AlphaFoldDB" id="A0A2R3IKU6"/>
<accession>A0A2R3IKU6</accession>
<evidence type="ECO:0000313" key="2">
    <source>
        <dbReference type="Proteomes" id="UP000238390"/>
    </source>
</evidence>
<protein>
    <submittedName>
        <fullName evidence="1">Uncharacterized protein</fullName>
    </submittedName>
</protein>
<keyword evidence="2" id="KW-1185">Reference proteome</keyword>